<dbReference type="RefSeq" id="WP_169860000.1">
    <property type="nucleotide sequence ID" value="NZ_CP053021.1"/>
</dbReference>
<reference evidence="1 2" key="1">
    <citation type="submission" date="2020-04" db="EMBL/GenBank/DDBJ databases">
        <title>The Whole Genome Analysis of High salt-tolerant Sphingobium yanoikuyae YC-XJ2 with Aryl organophosphorus flame retardants (aryl-OPFRs)-degrading capacity and characteristics of Related phosphotriesterase.</title>
        <authorList>
            <person name="Li X."/>
        </authorList>
    </citation>
    <scope>NUCLEOTIDE SEQUENCE [LARGE SCALE GENOMIC DNA]</scope>
    <source>
        <strain evidence="1 2">YC-XJ2</strain>
    </source>
</reference>
<evidence type="ECO:0000313" key="2">
    <source>
        <dbReference type="Proteomes" id="UP000502611"/>
    </source>
</evidence>
<proteinExistence type="predicted"/>
<name>A0A6M4G1B6_SPHYA</name>
<dbReference type="AlphaFoldDB" id="A0A6M4G1B6"/>
<organism evidence="1 2">
    <name type="scientific">Sphingobium yanoikuyae</name>
    <name type="common">Sphingomonas yanoikuyae</name>
    <dbReference type="NCBI Taxonomy" id="13690"/>
    <lineage>
        <taxon>Bacteria</taxon>
        <taxon>Pseudomonadati</taxon>
        <taxon>Pseudomonadota</taxon>
        <taxon>Alphaproteobacteria</taxon>
        <taxon>Sphingomonadales</taxon>
        <taxon>Sphingomonadaceae</taxon>
        <taxon>Sphingobium</taxon>
    </lineage>
</organism>
<accession>A0A6M4G1B6</accession>
<dbReference type="EMBL" id="CP053021">
    <property type="protein sequence ID" value="QJR01031.1"/>
    <property type="molecule type" value="Genomic_DNA"/>
</dbReference>
<gene>
    <name evidence="1" type="ORF">HH800_01750</name>
</gene>
<protein>
    <submittedName>
        <fullName evidence="1">Uncharacterized protein</fullName>
    </submittedName>
</protein>
<dbReference type="Proteomes" id="UP000502611">
    <property type="component" value="Chromosome"/>
</dbReference>
<sequence>METDRISFSEVITEASRFHNDLAIAIQNIAAEATNHWCAPIQDALALGKIELERSLQSRFPSEKRPAVYKIAIRGEEPHRTYKAFEKGRETPRIRAFARFPASFVPSETLYVGSSRSLVKRLLEHMGHGAEKTYALHMRHWATDIDGELSISATFLPYEISKDVLCAVEDALARNARPMFGRRGSV</sequence>
<evidence type="ECO:0000313" key="1">
    <source>
        <dbReference type="EMBL" id="QJR01031.1"/>
    </source>
</evidence>